<dbReference type="Pfam" id="PF13411">
    <property type="entry name" value="MerR_1"/>
    <property type="match status" value="1"/>
</dbReference>
<feature type="region of interest" description="Disordered" evidence="2">
    <location>
        <begin position="128"/>
        <end position="149"/>
    </location>
</feature>
<sequence>MSQNGTRFHIGRLARETGRSVHTIRWYEAQGLMPGVTRDPGGRRVYTHPHIGWLLFLDRLRYAGMTVREMRRYASLAAQGKKTIRQRLALLEAHHARTVAHIAELETALRFVERKQAYYQKWLADDRRPGDFEVGERPTPPRAARATVP</sequence>
<evidence type="ECO:0000313" key="5">
    <source>
        <dbReference type="Proteomes" id="UP001595904"/>
    </source>
</evidence>
<evidence type="ECO:0000256" key="2">
    <source>
        <dbReference type="SAM" id="MobiDB-lite"/>
    </source>
</evidence>
<evidence type="ECO:0000259" key="3">
    <source>
        <dbReference type="PROSITE" id="PS50937"/>
    </source>
</evidence>
<dbReference type="PANTHER" id="PTHR30204">
    <property type="entry name" value="REDOX-CYCLING DRUG-SENSING TRANSCRIPTIONAL ACTIVATOR SOXR"/>
    <property type="match status" value="1"/>
</dbReference>
<dbReference type="RefSeq" id="WP_380603013.1">
    <property type="nucleotide sequence ID" value="NZ_JBHSDU010000015.1"/>
</dbReference>
<dbReference type="Gene3D" id="1.10.1660.10">
    <property type="match status" value="1"/>
</dbReference>
<accession>A0ABV8SZJ1</accession>
<keyword evidence="5" id="KW-1185">Reference proteome</keyword>
<feature type="domain" description="HTH merR-type" evidence="3">
    <location>
        <begin position="7"/>
        <end position="76"/>
    </location>
</feature>
<dbReference type="InterPro" id="IPR009061">
    <property type="entry name" value="DNA-bd_dom_put_sf"/>
</dbReference>
<name>A0ABV8SZJ1_9GAMM</name>
<dbReference type="EMBL" id="JBHSDU010000015">
    <property type="protein sequence ID" value="MFC4313041.1"/>
    <property type="molecule type" value="Genomic_DNA"/>
</dbReference>
<dbReference type="InterPro" id="IPR000551">
    <property type="entry name" value="MerR-type_HTH_dom"/>
</dbReference>
<gene>
    <name evidence="4" type="ORF">ACFPN2_28420</name>
</gene>
<reference evidence="5" key="1">
    <citation type="journal article" date="2019" name="Int. J. Syst. Evol. Microbiol.">
        <title>The Global Catalogue of Microorganisms (GCM) 10K type strain sequencing project: providing services to taxonomists for standard genome sequencing and annotation.</title>
        <authorList>
            <consortium name="The Broad Institute Genomics Platform"/>
            <consortium name="The Broad Institute Genome Sequencing Center for Infectious Disease"/>
            <person name="Wu L."/>
            <person name="Ma J."/>
        </authorList>
    </citation>
    <scope>NUCLEOTIDE SEQUENCE [LARGE SCALE GENOMIC DNA]</scope>
    <source>
        <strain evidence="5">CGMCC 1.10759</strain>
    </source>
</reference>
<dbReference type="PANTHER" id="PTHR30204:SF98">
    <property type="entry name" value="HTH-TYPE TRANSCRIPTIONAL REGULATOR ADHR"/>
    <property type="match status" value="1"/>
</dbReference>
<dbReference type="PROSITE" id="PS50937">
    <property type="entry name" value="HTH_MERR_2"/>
    <property type="match status" value="1"/>
</dbReference>
<dbReference type="SMART" id="SM00422">
    <property type="entry name" value="HTH_MERR"/>
    <property type="match status" value="1"/>
</dbReference>
<organism evidence="4 5">
    <name type="scientific">Steroidobacter flavus</name>
    <dbReference type="NCBI Taxonomy" id="1842136"/>
    <lineage>
        <taxon>Bacteria</taxon>
        <taxon>Pseudomonadati</taxon>
        <taxon>Pseudomonadota</taxon>
        <taxon>Gammaproteobacteria</taxon>
        <taxon>Steroidobacterales</taxon>
        <taxon>Steroidobacteraceae</taxon>
        <taxon>Steroidobacter</taxon>
    </lineage>
</organism>
<dbReference type="Proteomes" id="UP001595904">
    <property type="component" value="Unassembled WGS sequence"/>
</dbReference>
<dbReference type="CDD" id="cd01109">
    <property type="entry name" value="HTH_YyaN"/>
    <property type="match status" value="1"/>
</dbReference>
<dbReference type="SUPFAM" id="SSF46955">
    <property type="entry name" value="Putative DNA-binding domain"/>
    <property type="match status" value="1"/>
</dbReference>
<evidence type="ECO:0000256" key="1">
    <source>
        <dbReference type="ARBA" id="ARBA00023125"/>
    </source>
</evidence>
<protein>
    <submittedName>
        <fullName evidence="4">MerR family transcriptional regulator</fullName>
    </submittedName>
</protein>
<comment type="caution">
    <text evidence="4">The sequence shown here is derived from an EMBL/GenBank/DDBJ whole genome shotgun (WGS) entry which is preliminary data.</text>
</comment>
<dbReference type="InterPro" id="IPR047057">
    <property type="entry name" value="MerR_fam"/>
</dbReference>
<keyword evidence="1" id="KW-0238">DNA-binding</keyword>
<evidence type="ECO:0000313" key="4">
    <source>
        <dbReference type="EMBL" id="MFC4313041.1"/>
    </source>
</evidence>
<proteinExistence type="predicted"/>